<organism evidence="1">
    <name type="scientific">Arundo donax</name>
    <name type="common">Giant reed</name>
    <name type="synonym">Donax arundinaceus</name>
    <dbReference type="NCBI Taxonomy" id="35708"/>
    <lineage>
        <taxon>Eukaryota</taxon>
        <taxon>Viridiplantae</taxon>
        <taxon>Streptophyta</taxon>
        <taxon>Embryophyta</taxon>
        <taxon>Tracheophyta</taxon>
        <taxon>Spermatophyta</taxon>
        <taxon>Magnoliopsida</taxon>
        <taxon>Liliopsida</taxon>
        <taxon>Poales</taxon>
        <taxon>Poaceae</taxon>
        <taxon>PACMAD clade</taxon>
        <taxon>Arundinoideae</taxon>
        <taxon>Arundineae</taxon>
        <taxon>Arundo</taxon>
    </lineage>
</organism>
<reference evidence="1" key="2">
    <citation type="journal article" date="2015" name="Data Brief">
        <title>Shoot transcriptome of the giant reed, Arundo donax.</title>
        <authorList>
            <person name="Barrero R.A."/>
            <person name="Guerrero F.D."/>
            <person name="Moolhuijzen P."/>
            <person name="Goolsby J.A."/>
            <person name="Tidwell J."/>
            <person name="Bellgard S.E."/>
            <person name="Bellgard M.I."/>
        </authorList>
    </citation>
    <scope>NUCLEOTIDE SEQUENCE</scope>
    <source>
        <tissue evidence="1">Shoot tissue taken approximately 20 cm above the soil surface</tissue>
    </source>
</reference>
<dbReference type="AlphaFoldDB" id="A0A0A8YT93"/>
<protein>
    <submittedName>
        <fullName evidence="1">Uncharacterized protein</fullName>
    </submittedName>
</protein>
<evidence type="ECO:0000313" key="1">
    <source>
        <dbReference type="EMBL" id="JAD28663.1"/>
    </source>
</evidence>
<dbReference type="EMBL" id="GBRH01269232">
    <property type="protein sequence ID" value="JAD28663.1"/>
    <property type="molecule type" value="Transcribed_RNA"/>
</dbReference>
<proteinExistence type="predicted"/>
<name>A0A0A8YT93_ARUDO</name>
<accession>A0A0A8YT93</accession>
<reference evidence="1" key="1">
    <citation type="submission" date="2014-09" db="EMBL/GenBank/DDBJ databases">
        <authorList>
            <person name="Magalhaes I.L.F."/>
            <person name="Oliveira U."/>
            <person name="Santos F.R."/>
            <person name="Vidigal T.H.D.A."/>
            <person name="Brescovit A.D."/>
            <person name="Santos A.J."/>
        </authorList>
    </citation>
    <scope>NUCLEOTIDE SEQUENCE</scope>
    <source>
        <tissue evidence="1">Shoot tissue taken approximately 20 cm above the soil surface</tissue>
    </source>
</reference>
<sequence length="38" mass="3924">MNAKSIRAVVSLPLPDQLDFAIQAGHSLAAGAISPHLI</sequence>